<protein>
    <submittedName>
        <fullName evidence="2">PQQ-dependent sugar dehydrogenase</fullName>
    </submittedName>
</protein>
<comment type="caution">
    <text evidence="2">The sequence shown here is derived from an EMBL/GenBank/DDBJ whole genome shotgun (WGS) entry which is preliminary data.</text>
</comment>
<gene>
    <name evidence="2" type="ORF">M8A51_00300</name>
</gene>
<dbReference type="Gene3D" id="2.120.10.30">
    <property type="entry name" value="TolB, C-terminal domain"/>
    <property type="match status" value="1"/>
</dbReference>
<evidence type="ECO:0000259" key="1">
    <source>
        <dbReference type="Pfam" id="PF07995"/>
    </source>
</evidence>
<dbReference type="PANTHER" id="PTHR19328:SF75">
    <property type="entry name" value="ALDOSE SUGAR DEHYDROGENASE YLII"/>
    <property type="match status" value="1"/>
</dbReference>
<dbReference type="EMBL" id="JAMKFE010000001">
    <property type="protein sequence ID" value="MCM5677969.1"/>
    <property type="molecule type" value="Genomic_DNA"/>
</dbReference>
<organism evidence="2 3">
    <name type="scientific">Caldimonas mangrovi</name>
    <dbReference type="NCBI Taxonomy" id="2944811"/>
    <lineage>
        <taxon>Bacteria</taxon>
        <taxon>Pseudomonadati</taxon>
        <taxon>Pseudomonadota</taxon>
        <taxon>Betaproteobacteria</taxon>
        <taxon>Burkholderiales</taxon>
        <taxon>Sphaerotilaceae</taxon>
        <taxon>Caldimonas</taxon>
    </lineage>
</organism>
<evidence type="ECO:0000313" key="3">
    <source>
        <dbReference type="Proteomes" id="UP001165541"/>
    </source>
</evidence>
<accession>A0ABT0YHR7</accession>
<dbReference type="PANTHER" id="PTHR19328">
    <property type="entry name" value="HEDGEHOG-INTERACTING PROTEIN"/>
    <property type="match status" value="1"/>
</dbReference>
<dbReference type="InterPro" id="IPR011042">
    <property type="entry name" value="6-blade_b-propeller_TolB-like"/>
</dbReference>
<dbReference type="SUPFAM" id="SSF50952">
    <property type="entry name" value="Soluble quinoprotein glucose dehydrogenase"/>
    <property type="match status" value="1"/>
</dbReference>
<dbReference type="RefSeq" id="WP_251776094.1">
    <property type="nucleotide sequence ID" value="NZ_JAMKFE010000001.1"/>
</dbReference>
<dbReference type="InterPro" id="IPR011041">
    <property type="entry name" value="Quinoprot_gluc/sorb_DH_b-prop"/>
</dbReference>
<evidence type="ECO:0000313" key="2">
    <source>
        <dbReference type="EMBL" id="MCM5677969.1"/>
    </source>
</evidence>
<name>A0ABT0YHR7_9BURK</name>
<proteinExistence type="predicted"/>
<feature type="domain" description="Glucose/Sorbosone dehydrogenase" evidence="1">
    <location>
        <begin position="7"/>
        <end position="349"/>
    </location>
</feature>
<sequence>MNFATGLELPWGIGFLPDGRLLATERPGRLRVISPQGQLVEPAVAGVPAVDHREHGGLMDVLVDREFVHNRHVYLSYTEAGTAAEADHNGMAVARGRLSIDARALDDVQVIFRQTPKARSGENLGGRMAQAVDGTLFLTLGERREDAERVKAQDLSTHHGKVIRIRTDGTVPVGNPFVNTPGARPEIWSYGHRNPQGIFLHPESGEVWTCEHGPFGGDEVNITRPGRNYGWPVISHGCEYDSCARIGEGHARDGMEQPLTHWVPNAIAPSNCFIYTGERYPAWRGDLFLGSLAGLALWRLELRGPATEPIVARREPLYQELGHRIRDARQGPDGRIYLLTDGAPASILRLEA</sequence>
<dbReference type="Proteomes" id="UP001165541">
    <property type="component" value="Unassembled WGS sequence"/>
</dbReference>
<reference evidence="2" key="1">
    <citation type="submission" date="2022-05" db="EMBL/GenBank/DDBJ databases">
        <title>Schlegelella sp. nov., isolated from mangrove soil.</title>
        <authorList>
            <person name="Liu Y."/>
            <person name="Ge X."/>
            <person name="Liu W."/>
        </authorList>
    </citation>
    <scope>NUCLEOTIDE SEQUENCE</scope>
    <source>
        <strain evidence="2">S2-27</strain>
    </source>
</reference>
<keyword evidence="3" id="KW-1185">Reference proteome</keyword>
<dbReference type="Pfam" id="PF07995">
    <property type="entry name" value="GSDH"/>
    <property type="match status" value="1"/>
</dbReference>
<dbReference type="InterPro" id="IPR012938">
    <property type="entry name" value="Glc/Sorbosone_DH"/>
</dbReference>